<dbReference type="PANTHER" id="PTHR24320">
    <property type="entry name" value="RETINOL DEHYDROGENASE"/>
    <property type="match status" value="1"/>
</dbReference>
<evidence type="ECO:0000256" key="3">
    <source>
        <dbReference type="RuleBase" id="RU000363"/>
    </source>
</evidence>
<dbReference type="CDD" id="cd05327">
    <property type="entry name" value="retinol-DH_like_SDR_c_like"/>
    <property type="match status" value="1"/>
</dbReference>
<sequence>MFWSGQHFEFSDIPDMTGKVAIITGSNTGIGKVCAIQMAKKNCHIVVACRNTEKGQKVVDEIKAITGKDDSARCMKLDLLSLAAVKEFADEFTAKYDTLHCLMNNAGVMNCPYGLSKDGLEMQFATNHVAHYYLTMLLLPVLEKSAPSRIVNVSSHAHYMTWVAGINYDTLHDEKCYSRFLHYGKSKAANILFTRELAKRLKDKGVNNVYVNTNHPGAVQTELHRHGNLITRDAVSPFFITPELGALTQLYLATSPDVETKDIKGQYYVPYAKPSTPNYYCRSDKNAKELWDYTEKLLKEKVPGYQGSHL</sequence>
<reference evidence="4 5" key="1">
    <citation type="submission" date="2023-03" db="EMBL/GenBank/DDBJ databases">
        <title>Genome sequence of Lichtheimia ornata CBS 291.66.</title>
        <authorList>
            <person name="Mohabir J.T."/>
            <person name="Shea T.P."/>
            <person name="Kurbessoian T."/>
            <person name="Berby B."/>
            <person name="Fontaine J."/>
            <person name="Livny J."/>
            <person name="Gnirke A."/>
            <person name="Stajich J.E."/>
            <person name="Cuomo C.A."/>
        </authorList>
    </citation>
    <scope>NUCLEOTIDE SEQUENCE [LARGE SCALE GENOMIC DNA]</scope>
    <source>
        <strain evidence="4">CBS 291.66</strain>
    </source>
</reference>
<dbReference type="InterPro" id="IPR036291">
    <property type="entry name" value="NAD(P)-bd_dom_sf"/>
</dbReference>
<comment type="caution">
    <text evidence="4">The sequence shown here is derived from an EMBL/GenBank/DDBJ whole genome shotgun (WGS) entry which is preliminary data.</text>
</comment>
<evidence type="ECO:0000313" key="5">
    <source>
        <dbReference type="Proteomes" id="UP001234581"/>
    </source>
</evidence>
<dbReference type="GeneID" id="83220000"/>
<dbReference type="GO" id="GO:0016491">
    <property type="term" value="F:oxidoreductase activity"/>
    <property type="evidence" value="ECO:0007669"/>
    <property type="project" value="UniProtKB-KW"/>
</dbReference>
<dbReference type="Gene3D" id="3.40.50.720">
    <property type="entry name" value="NAD(P)-binding Rossmann-like Domain"/>
    <property type="match status" value="1"/>
</dbReference>
<dbReference type="Proteomes" id="UP001234581">
    <property type="component" value="Unassembled WGS sequence"/>
</dbReference>
<evidence type="ECO:0000256" key="1">
    <source>
        <dbReference type="ARBA" id="ARBA00006484"/>
    </source>
</evidence>
<evidence type="ECO:0008006" key="6">
    <source>
        <dbReference type="Google" id="ProtNLM"/>
    </source>
</evidence>
<protein>
    <recommendedName>
        <fullName evidence="6">Retinol dehydrogenase 12</fullName>
    </recommendedName>
</protein>
<dbReference type="PANTHER" id="PTHR24320:SF283">
    <property type="entry name" value="RETINOL DEHYDROGENASE 11"/>
    <property type="match status" value="1"/>
</dbReference>
<name>A0AAD7XRI8_9FUNG</name>
<dbReference type="InterPro" id="IPR002347">
    <property type="entry name" value="SDR_fam"/>
</dbReference>
<keyword evidence="2" id="KW-0560">Oxidoreductase</keyword>
<dbReference type="AlphaFoldDB" id="A0AAD7XRI8"/>
<dbReference type="RefSeq" id="XP_058336684.1">
    <property type="nucleotide sequence ID" value="XM_058492554.1"/>
</dbReference>
<comment type="similarity">
    <text evidence="1 3">Belongs to the short-chain dehydrogenases/reductases (SDR) family.</text>
</comment>
<dbReference type="SUPFAM" id="SSF51735">
    <property type="entry name" value="NAD(P)-binding Rossmann-fold domains"/>
    <property type="match status" value="1"/>
</dbReference>
<dbReference type="PRINTS" id="PR00081">
    <property type="entry name" value="GDHRDH"/>
</dbReference>
<dbReference type="EMBL" id="JARTCD010000143">
    <property type="protein sequence ID" value="KAJ8651770.1"/>
    <property type="molecule type" value="Genomic_DNA"/>
</dbReference>
<dbReference type="Pfam" id="PF00106">
    <property type="entry name" value="adh_short"/>
    <property type="match status" value="1"/>
</dbReference>
<evidence type="ECO:0000256" key="2">
    <source>
        <dbReference type="ARBA" id="ARBA00023002"/>
    </source>
</evidence>
<evidence type="ECO:0000313" key="4">
    <source>
        <dbReference type="EMBL" id="KAJ8651770.1"/>
    </source>
</evidence>
<proteinExistence type="inferred from homology"/>
<accession>A0AAD7XRI8</accession>
<organism evidence="4 5">
    <name type="scientific">Lichtheimia ornata</name>
    <dbReference type="NCBI Taxonomy" id="688661"/>
    <lineage>
        <taxon>Eukaryota</taxon>
        <taxon>Fungi</taxon>
        <taxon>Fungi incertae sedis</taxon>
        <taxon>Mucoromycota</taxon>
        <taxon>Mucoromycotina</taxon>
        <taxon>Mucoromycetes</taxon>
        <taxon>Mucorales</taxon>
        <taxon>Lichtheimiaceae</taxon>
        <taxon>Lichtheimia</taxon>
    </lineage>
</organism>
<gene>
    <name evidence="4" type="ORF">O0I10_012663</name>
</gene>
<keyword evidence="5" id="KW-1185">Reference proteome</keyword>
<dbReference type="PRINTS" id="PR00080">
    <property type="entry name" value="SDRFAMILY"/>
</dbReference>